<feature type="compositionally biased region" description="Acidic residues" evidence="1">
    <location>
        <begin position="551"/>
        <end position="565"/>
    </location>
</feature>
<dbReference type="AlphaFoldDB" id="A0A2N9GQB1"/>
<feature type="region of interest" description="Disordered" evidence="1">
    <location>
        <begin position="544"/>
        <end position="565"/>
    </location>
</feature>
<evidence type="ECO:0000259" key="2">
    <source>
        <dbReference type="Pfam" id="PF05699"/>
    </source>
</evidence>
<accession>A0A2N9GQB1</accession>
<dbReference type="InterPro" id="IPR012337">
    <property type="entry name" value="RNaseH-like_sf"/>
</dbReference>
<dbReference type="Pfam" id="PF05699">
    <property type="entry name" value="Dimer_Tnp_hAT"/>
    <property type="match status" value="1"/>
</dbReference>
<name>A0A2N9GQB1_FAGSY</name>
<protein>
    <recommendedName>
        <fullName evidence="2">HAT C-terminal dimerisation domain-containing protein</fullName>
    </recommendedName>
</protein>
<evidence type="ECO:0000313" key="3">
    <source>
        <dbReference type="EMBL" id="SPD01658.1"/>
    </source>
</evidence>
<dbReference type="SUPFAM" id="SSF53098">
    <property type="entry name" value="Ribonuclease H-like"/>
    <property type="match status" value="1"/>
</dbReference>
<dbReference type="GO" id="GO:0046983">
    <property type="term" value="F:protein dimerization activity"/>
    <property type="evidence" value="ECO:0007669"/>
    <property type="project" value="InterPro"/>
</dbReference>
<reference evidence="3" key="1">
    <citation type="submission" date="2018-02" db="EMBL/GenBank/DDBJ databases">
        <authorList>
            <person name="Cohen D.B."/>
            <person name="Kent A.D."/>
        </authorList>
    </citation>
    <scope>NUCLEOTIDE SEQUENCE</scope>
</reference>
<dbReference type="PANTHER" id="PTHR32166">
    <property type="entry name" value="OSJNBA0013A04.12 PROTEIN"/>
    <property type="match status" value="1"/>
</dbReference>
<dbReference type="InterPro" id="IPR008906">
    <property type="entry name" value="HATC_C_dom"/>
</dbReference>
<sequence>MSFKCIYCQEIYKGSYSRVKVHLLRIANVGIKGCPKVTAEHKLEMQKLQDAADQKKISKESTISLPPGDGSESISSSMFGARKRKLTGKSPLERAFNNGCKEHLTSLIVRMFYSGGIPFHFARNPHYVNSYKYTANNMIVGYVPPGYNALRTTFLQKEKANVERMLKPIKDGLKEKGAVGSLIEAEYPYIFWTPCVVHTLNLALKNICAPKNTERNAVAYAECNWIAQIADDSSFIRVFIINHSMRLAMFNKICPLRLLAVADTRFASILVILKRMKPIKRSLQSMVISEQWISYKEDDVGKATRVRDIILDDLWWDRVDYIILFTSLIYDMLRAADTDRPTLHLVYHSTKWLELSPNRVPPHQDLEISEERNKCLERFFLDDHERTLAKTEFGKFSRGIIGGKIHVAMVKDRSEIDAIDWWCCYGVYFQKLHSIASKFLVQPCSSSCCERNWSTYSFIHSLRRNKMTPARAQDLVFVHSNLRLLLRSNEKYIKGPTKMWDIAGDSWEDPYGGVGMLEIASLTLDEPELEEEFMGATSEIVGSSALADSESVGDGDDEEDVVVLG</sequence>
<dbReference type="EMBL" id="OIVN01002223">
    <property type="protein sequence ID" value="SPD01658.1"/>
    <property type="molecule type" value="Genomic_DNA"/>
</dbReference>
<feature type="region of interest" description="Disordered" evidence="1">
    <location>
        <begin position="52"/>
        <end position="76"/>
    </location>
</feature>
<gene>
    <name evidence="3" type="ORF">FSB_LOCUS29540</name>
</gene>
<feature type="domain" description="HAT C-terminal dimerisation" evidence="2">
    <location>
        <begin position="411"/>
        <end position="482"/>
    </location>
</feature>
<organism evidence="3">
    <name type="scientific">Fagus sylvatica</name>
    <name type="common">Beechnut</name>
    <dbReference type="NCBI Taxonomy" id="28930"/>
    <lineage>
        <taxon>Eukaryota</taxon>
        <taxon>Viridiplantae</taxon>
        <taxon>Streptophyta</taxon>
        <taxon>Embryophyta</taxon>
        <taxon>Tracheophyta</taxon>
        <taxon>Spermatophyta</taxon>
        <taxon>Magnoliopsida</taxon>
        <taxon>eudicotyledons</taxon>
        <taxon>Gunneridae</taxon>
        <taxon>Pentapetalae</taxon>
        <taxon>rosids</taxon>
        <taxon>fabids</taxon>
        <taxon>Fagales</taxon>
        <taxon>Fagaceae</taxon>
        <taxon>Fagus</taxon>
    </lineage>
</organism>
<dbReference type="PANTHER" id="PTHR32166:SF81">
    <property type="entry name" value="OS06G0658400 PROTEIN"/>
    <property type="match status" value="1"/>
</dbReference>
<evidence type="ECO:0000256" key="1">
    <source>
        <dbReference type="SAM" id="MobiDB-lite"/>
    </source>
</evidence>
<proteinExistence type="predicted"/>